<name>A0A4S4DJN8_CAMSN</name>
<dbReference type="STRING" id="542762.A0A4S4DJN8"/>
<dbReference type="GO" id="GO:0000049">
    <property type="term" value="F:tRNA binding"/>
    <property type="evidence" value="ECO:0007669"/>
    <property type="project" value="TreeGrafter"/>
</dbReference>
<dbReference type="InterPro" id="IPR006195">
    <property type="entry name" value="aa-tRNA-synth_II"/>
</dbReference>
<protein>
    <recommendedName>
        <fullName evidence="5">Aminoacyl-transfer RNA synthetases class-II family profile domain-containing protein</fullName>
    </recommendedName>
</protein>
<reference evidence="6 7" key="1">
    <citation type="journal article" date="2018" name="Proc. Natl. Acad. Sci. U.S.A.">
        <title>Draft genome sequence of Camellia sinensis var. sinensis provides insights into the evolution of the tea genome and tea quality.</title>
        <authorList>
            <person name="Wei C."/>
            <person name="Yang H."/>
            <person name="Wang S."/>
            <person name="Zhao J."/>
            <person name="Liu C."/>
            <person name="Gao L."/>
            <person name="Xia E."/>
            <person name="Lu Y."/>
            <person name="Tai Y."/>
            <person name="She G."/>
            <person name="Sun J."/>
            <person name="Cao H."/>
            <person name="Tong W."/>
            <person name="Gao Q."/>
            <person name="Li Y."/>
            <person name="Deng W."/>
            <person name="Jiang X."/>
            <person name="Wang W."/>
            <person name="Chen Q."/>
            <person name="Zhang S."/>
            <person name="Li H."/>
            <person name="Wu J."/>
            <person name="Wang P."/>
            <person name="Li P."/>
            <person name="Shi C."/>
            <person name="Zheng F."/>
            <person name="Jian J."/>
            <person name="Huang B."/>
            <person name="Shan D."/>
            <person name="Shi M."/>
            <person name="Fang C."/>
            <person name="Yue Y."/>
            <person name="Li F."/>
            <person name="Li D."/>
            <person name="Wei S."/>
            <person name="Han B."/>
            <person name="Jiang C."/>
            <person name="Yin Y."/>
            <person name="Xia T."/>
            <person name="Zhang Z."/>
            <person name="Bennetzen J.L."/>
            <person name="Zhao S."/>
            <person name="Wan X."/>
        </authorList>
    </citation>
    <scope>NUCLEOTIDE SEQUENCE [LARGE SCALE GENOMIC DNA]</scope>
    <source>
        <strain evidence="7">cv. Shuchazao</strain>
        <tissue evidence="6">Leaf</tissue>
    </source>
</reference>
<gene>
    <name evidence="6" type="ORF">TEA_009123</name>
</gene>
<evidence type="ECO:0000313" key="7">
    <source>
        <dbReference type="Proteomes" id="UP000306102"/>
    </source>
</evidence>
<dbReference type="GO" id="GO:0005524">
    <property type="term" value="F:ATP binding"/>
    <property type="evidence" value="ECO:0007669"/>
    <property type="project" value="InterPro"/>
</dbReference>
<dbReference type="GO" id="GO:0004824">
    <property type="term" value="F:lysine-tRNA ligase activity"/>
    <property type="evidence" value="ECO:0007669"/>
    <property type="project" value="TreeGrafter"/>
</dbReference>
<dbReference type="SUPFAM" id="SSF55681">
    <property type="entry name" value="Class II aaRS and biotin synthetases"/>
    <property type="match status" value="1"/>
</dbReference>
<evidence type="ECO:0000259" key="5">
    <source>
        <dbReference type="PROSITE" id="PS50862"/>
    </source>
</evidence>
<evidence type="ECO:0000256" key="3">
    <source>
        <dbReference type="ARBA" id="ARBA00022840"/>
    </source>
</evidence>
<feature type="domain" description="Aminoacyl-transfer RNA synthetases class-II family profile" evidence="5">
    <location>
        <begin position="55"/>
        <end position="93"/>
    </location>
</feature>
<keyword evidence="7" id="KW-1185">Reference proteome</keyword>
<evidence type="ECO:0000256" key="2">
    <source>
        <dbReference type="ARBA" id="ARBA00022741"/>
    </source>
</evidence>
<dbReference type="Gene3D" id="3.30.930.10">
    <property type="entry name" value="Bira Bifunctional Protein, Domain 2"/>
    <property type="match status" value="1"/>
</dbReference>
<evidence type="ECO:0000256" key="4">
    <source>
        <dbReference type="SAM" id="MobiDB-lite"/>
    </source>
</evidence>
<organism evidence="6 7">
    <name type="scientific">Camellia sinensis var. sinensis</name>
    <name type="common">China tea</name>
    <dbReference type="NCBI Taxonomy" id="542762"/>
    <lineage>
        <taxon>Eukaryota</taxon>
        <taxon>Viridiplantae</taxon>
        <taxon>Streptophyta</taxon>
        <taxon>Embryophyta</taxon>
        <taxon>Tracheophyta</taxon>
        <taxon>Spermatophyta</taxon>
        <taxon>Magnoliopsida</taxon>
        <taxon>eudicotyledons</taxon>
        <taxon>Gunneridae</taxon>
        <taxon>Pentapetalae</taxon>
        <taxon>asterids</taxon>
        <taxon>Ericales</taxon>
        <taxon>Theaceae</taxon>
        <taxon>Camellia</taxon>
    </lineage>
</organism>
<sequence>MDEVVSRGGWQPVCNAYTELNDPVVQCQRFADQLKDRQSGDDEAMALDETFCTALEYGFPPTGGWGLGIDRLTMMMTDSQNIKEVLLFPAMKPQDEPSAKEHIQTASGLGPLVPGGSPDPKCVVVCKIAFVSAVRLADLKKNADGQESLVFATLAVLEGAQLRGDQSGPTELINNRGFGRVRSAGAQPKLNQIRVLGGPSNEDVQPTVNKPVNKPESVVRNGGIRRRMGGAGGTRGRGKRRTQSTQTSFVSGFNRGAVFRAAAAVLSQSVSKESQESRRRKKRVEEAREILQLGKRLGMNCEGKEAEVIQRIVQMEQQDEERLVKEIGGVLGQT</sequence>
<dbReference type="PROSITE" id="PS50862">
    <property type="entry name" value="AA_TRNA_LIGASE_II"/>
    <property type="match status" value="1"/>
</dbReference>
<dbReference type="Proteomes" id="UP000306102">
    <property type="component" value="Unassembled WGS sequence"/>
</dbReference>
<dbReference type="PANTHER" id="PTHR42918:SF9">
    <property type="entry name" value="LYSINE--TRNA LIGASE"/>
    <property type="match status" value="1"/>
</dbReference>
<keyword evidence="3" id="KW-0067">ATP-binding</keyword>
<accession>A0A4S4DJN8</accession>
<keyword evidence="1" id="KW-0436">Ligase</keyword>
<keyword evidence="2" id="KW-0547">Nucleotide-binding</keyword>
<comment type="caution">
    <text evidence="6">The sequence shown here is derived from an EMBL/GenBank/DDBJ whole genome shotgun (WGS) entry which is preliminary data.</text>
</comment>
<dbReference type="AlphaFoldDB" id="A0A4S4DJN8"/>
<dbReference type="GO" id="GO:0006430">
    <property type="term" value="P:lysyl-tRNA aminoacylation"/>
    <property type="evidence" value="ECO:0007669"/>
    <property type="project" value="TreeGrafter"/>
</dbReference>
<dbReference type="InterPro" id="IPR045864">
    <property type="entry name" value="aa-tRNA-synth_II/BPL/LPL"/>
</dbReference>
<dbReference type="GO" id="GO:0005829">
    <property type="term" value="C:cytosol"/>
    <property type="evidence" value="ECO:0007669"/>
    <property type="project" value="TreeGrafter"/>
</dbReference>
<evidence type="ECO:0000256" key="1">
    <source>
        <dbReference type="ARBA" id="ARBA00022598"/>
    </source>
</evidence>
<dbReference type="PANTHER" id="PTHR42918">
    <property type="entry name" value="LYSYL-TRNA SYNTHETASE"/>
    <property type="match status" value="1"/>
</dbReference>
<evidence type="ECO:0000313" key="6">
    <source>
        <dbReference type="EMBL" id="THG03069.1"/>
    </source>
</evidence>
<feature type="region of interest" description="Disordered" evidence="4">
    <location>
        <begin position="195"/>
        <end position="246"/>
    </location>
</feature>
<dbReference type="Pfam" id="PF00152">
    <property type="entry name" value="tRNA-synt_2"/>
    <property type="match status" value="1"/>
</dbReference>
<dbReference type="InterPro" id="IPR004364">
    <property type="entry name" value="Aa-tRNA-synt_II"/>
</dbReference>
<dbReference type="EMBL" id="SDRB02011058">
    <property type="protein sequence ID" value="THG03069.1"/>
    <property type="molecule type" value="Genomic_DNA"/>
</dbReference>
<proteinExistence type="predicted"/>